<keyword evidence="7 9" id="KW-0472">Membrane</keyword>
<proteinExistence type="inferred from homology"/>
<dbReference type="InterPro" id="IPR007272">
    <property type="entry name" value="Sulf_transp_TsuA/YedE"/>
</dbReference>
<feature type="transmembrane region" description="Helical" evidence="9">
    <location>
        <begin position="23"/>
        <end position="42"/>
    </location>
</feature>
<feature type="transmembrane region" description="Helical" evidence="9">
    <location>
        <begin position="180"/>
        <end position="203"/>
    </location>
</feature>
<feature type="transmembrane region" description="Helical" evidence="9">
    <location>
        <begin position="136"/>
        <end position="160"/>
    </location>
</feature>
<organism evidence="10 11">
    <name type="scientific">Rubellimicrobium thermophilum DSM 16684</name>
    <dbReference type="NCBI Taxonomy" id="1123069"/>
    <lineage>
        <taxon>Bacteria</taxon>
        <taxon>Pseudomonadati</taxon>
        <taxon>Pseudomonadota</taxon>
        <taxon>Alphaproteobacteria</taxon>
        <taxon>Rhodobacterales</taxon>
        <taxon>Roseobacteraceae</taxon>
        <taxon>Rubellimicrobium</taxon>
    </lineage>
</organism>
<evidence type="ECO:0000256" key="4">
    <source>
        <dbReference type="ARBA" id="ARBA00022519"/>
    </source>
</evidence>
<keyword evidence="3" id="KW-1003">Cell membrane</keyword>
<evidence type="ECO:0000256" key="3">
    <source>
        <dbReference type="ARBA" id="ARBA00022475"/>
    </source>
</evidence>
<feature type="transmembrane region" description="Helical" evidence="9">
    <location>
        <begin position="92"/>
        <end position="115"/>
    </location>
</feature>
<evidence type="ECO:0000256" key="8">
    <source>
        <dbReference type="ARBA" id="ARBA00035655"/>
    </source>
</evidence>
<name>S9QYU7_9RHOB</name>
<keyword evidence="11" id="KW-1185">Reference proteome</keyword>
<evidence type="ECO:0000256" key="9">
    <source>
        <dbReference type="SAM" id="Phobius"/>
    </source>
</evidence>
<keyword evidence="6 9" id="KW-1133">Transmembrane helix</keyword>
<dbReference type="GO" id="GO:0005886">
    <property type="term" value="C:plasma membrane"/>
    <property type="evidence" value="ECO:0007669"/>
    <property type="project" value="UniProtKB-SubCell"/>
</dbReference>
<feature type="transmembrane region" description="Helical" evidence="9">
    <location>
        <begin position="307"/>
        <end position="327"/>
    </location>
</feature>
<feature type="transmembrane region" description="Helical" evidence="9">
    <location>
        <begin position="269"/>
        <end position="287"/>
    </location>
</feature>
<dbReference type="EMBL" id="AOLV01000019">
    <property type="protein sequence ID" value="EPX84828.1"/>
    <property type="molecule type" value="Genomic_DNA"/>
</dbReference>
<dbReference type="AlphaFoldDB" id="S9QYU7"/>
<accession>S9QYU7</accession>
<evidence type="ECO:0000256" key="7">
    <source>
        <dbReference type="ARBA" id="ARBA00023136"/>
    </source>
</evidence>
<evidence type="ECO:0000313" key="10">
    <source>
        <dbReference type="EMBL" id="EPX84828.1"/>
    </source>
</evidence>
<dbReference type="PANTHER" id="PTHR30574:SF1">
    <property type="entry name" value="SULPHUR TRANSPORT DOMAIN-CONTAINING PROTEIN"/>
    <property type="match status" value="1"/>
</dbReference>
<comment type="subcellular location">
    <subcellularLocation>
        <location evidence="1">Cell inner membrane</location>
        <topology evidence="1">Multi-pass membrane protein</topology>
    </subcellularLocation>
</comment>
<comment type="similarity">
    <text evidence="8">Belongs to the TsuA/YedE (TC 9.B.102) family.</text>
</comment>
<evidence type="ECO:0000256" key="6">
    <source>
        <dbReference type="ARBA" id="ARBA00022989"/>
    </source>
</evidence>
<feature type="transmembrane region" description="Helical" evidence="9">
    <location>
        <begin position="63"/>
        <end position="86"/>
    </location>
</feature>
<protein>
    <submittedName>
        <fullName evidence="10">Sulfur transport</fullName>
    </submittedName>
</protein>
<feature type="transmembrane region" description="Helical" evidence="9">
    <location>
        <begin position="333"/>
        <end position="354"/>
    </location>
</feature>
<evidence type="ECO:0000256" key="2">
    <source>
        <dbReference type="ARBA" id="ARBA00022448"/>
    </source>
</evidence>
<dbReference type="STRING" id="1123069.ruthe_01825"/>
<dbReference type="Proteomes" id="UP000015346">
    <property type="component" value="Unassembled WGS sequence"/>
</dbReference>
<keyword evidence="5 9" id="KW-0812">Transmembrane</keyword>
<evidence type="ECO:0000313" key="11">
    <source>
        <dbReference type="Proteomes" id="UP000015346"/>
    </source>
</evidence>
<evidence type="ECO:0000256" key="5">
    <source>
        <dbReference type="ARBA" id="ARBA00022692"/>
    </source>
</evidence>
<keyword evidence="4" id="KW-0997">Cell inner membrane</keyword>
<dbReference type="Pfam" id="PF04143">
    <property type="entry name" value="Sulf_transp"/>
    <property type="match status" value="1"/>
</dbReference>
<dbReference type="PANTHER" id="PTHR30574">
    <property type="entry name" value="INNER MEMBRANE PROTEIN YEDE"/>
    <property type="match status" value="1"/>
</dbReference>
<evidence type="ECO:0000256" key="1">
    <source>
        <dbReference type="ARBA" id="ARBA00004429"/>
    </source>
</evidence>
<reference evidence="10 11" key="1">
    <citation type="journal article" date="2013" name="Stand. Genomic Sci.">
        <title>Genome sequence of the reddish-pigmented Rubellimicrobium thermophilum type strain (DSM 16684(T)), a member of the Roseobacter clade.</title>
        <authorList>
            <person name="Fiebig A."/>
            <person name="Riedel T."/>
            <person name="Gronow S."/>
            <person name="Petersen J."/>
            <person name="Klenk H.P."/>
            <person name="Goker M."/>
        </authorList>
    </citation>
    <scope>NUCLEOTIDE SEQUENCE [LARGE SCALE GENOMIC DNA]</scope>
    <source>
        <strain evidence="10 11">DSM 16684</strain>
    </source>
</reference>
<comment type="caution">
    <text evidence="10">The sequence shown here is derived from an EMBL/GenBank/DDBJ whole genome shotgun (WGS) entry which is preliminary data.</text>
</comment>
<dbReference type="HOGENOM" id="CLU_050656_2_0_5"/>
<dbReference type="PATRIC" id="fig|1123069.3.peg.1791"/>
<gene>
    <name evidence="10" type="ORF">ruthe_01825</name>
</gene>
<feature type="transmembrane region" description="Helical" evidence="9">
    <location>
        <begin position="215"/>
        <end position="235"/>
    </location>
</feature>
<keyword evidence="2" id="KW-0813">Transport</keyword>
<sequence length="365" mass="36480">MTAPRGAGREGGGAMLDILGVDWSLFAVGAGGGIVLGLAARLGRFCTLGAIEDLHYGGNAARMRMWAVALGMAILATFAAAAAGLLEIDAVAYLGAGTPTLIGAALGGLIFGYGMALAGNCGFGALARLGGGDLRALMIVLVLGVAAYATLSGPLARLRVMLFVTDPPAVPLGLAQRADGLLGLPAEVIGLLAGLVVLAVALLPPRDRPNPAQTAWGMVVGLAIASGFVGSQAVITHGLAAAPLASHSFAAPVGESLLYLMTASGSRPSFAVGSVAGVLAGSLAGCLRRRRFRWEACEDPRELRRQIAGAALMGMGAVLAGGCSVGQGLSAFAALAVTAPVVLLSIWIGAVIGLRQLVLGFRPAD</sequence>